<dbReference type="InterPro" id="IPR045866">
    <property type="entry name" value="FAM210A/B-like"/>
</dbReference>
<dbReference type="InterPro" id="IPR009688">
    <property type="entry name" value="FAM210A/B-like_dom"/>
</dbReference>
<evidence type="ECO:0000313" key="3">
    <source>
        <dbReference type="EMBL" id="KAF7491752.1"/>
    </source>
</evidence>
<dbReference type="OrthoDB" id="426386at2759"/>
<evidence type="ECO:0000256" key="1">
    <source>
        <dbReference type="SAM" id="Phobius"/>
    </source>
</evidence>
<evidence type="ECO:0000313" key="5">
    <source>
        <dbReference type="Proteomes" id="UP000070412"/>
    </source>
</evidence>
<dbReference type="PANTHER" id="PTHR21377:SF0">
    <property type="entry name" value="PROTEIN FAM210B, MITOCHONDRIAL"/>
    <property type="match status" value="1"/>
</dbReference>
<sequence>MILSKPLRQQPFVWLSKYFSTTYCLSSSSASTSSVIRLKHNAIETSPLQFSNAIEIKPIRMFSSEKCTKKTKEIEGKFADEGLGNLSVRQKLKKLVVLYGPIATVLHIILSLMFLGLTYLIVRFGFDSIGFLNHDYFMNDSYLRILASGGQFGLAYAIYKSLMPFRVIVTLFLTPRVATKLQSMGLIKKRI</sequence>
<dbReference type="PANTHER" id="PTHR21377">
    <property type="entry name" value="PROTEIN FAM210B, MITOCHONDRIAL"/>
    <property type="match status" value="1"/>
</dbReference>
<name>A0A834R9V7_SARSC</name>
<organism evidence="3">
    <name type="scientific">Sarcoptes scabiei</name>
    <name type="common">Itch mite</name>
    <name type="synonym">Acarus scabiei</name>
    <dbReference type="NCBI Taxonomy" id="52283"/>
    <lineage>
        <taxon>Eukaryota</taxon>
        <taxon>Metazoa</taxon>
        <taxon>Ecdysozoa</taxon>
        <taxon>Arthropoda</taxon>
        <taxon>Chelicerata</taxon>
        <taxon>Arachnida</taxon>
        <taxon>Acari</taxon>
        <taxon>Acariformes</taxon>
        <taxon>Sarcoptiformes</taxon>
        <taxon>Astigmata</taxon>
        <taxon>Psoroptidia</taxon>
        <taxon>Sarcoptoidea</taxon>
        <taxon>Sarcoptidae</taxon>
        <taxon>Sarcoptinae</taxon>
        <taxon>Sarcoptes</taxon>
    </lineage>
</organism>
<accession>A0A834R9V7</accession>
<proteinExistence type="predicted"/>
<dbReference type="Pfam" id="PF06916">
    <property type="entry name" value="FAM210A-B_dom"/>
    <property type="match status" value="1"/>
</dbReference>
<reference evidence="3" key="2">
    <citation type="submission" date="2020-01" db="EMBL/GenBank/DDBJ databases">
        <authorList>
            <person name="Korhonen P.K.K."/>
            <person name="Guangxu M.G."/>
            <person name="Wang T.W."/>
            <person name="Stroehlein A.J.S."/>
            <person name="Young N.D."/>
            <person name="Ang C.-S.A."/>
            <person name="Fernando D.W.F."/>
            <person name="Lu H.L."/>
            <person name="Taylor S.T."/>
            <person name="Ehtesham M.E.M."/>
            <person name="Najaraj S.H.N."/>
            <person name="Harsha G.H.G."/>
            <person name="Madugundu A.M."/>
            <person name="Renuse S.R."/>
            <person name="Holt D.H."/>
            <person name="Pandey A.P."/>
            <person name="Papenfuss A.P."/>
            <person name="Gasser R.B.G."/>
            <person name="Fischer K.F."/>
        </authorList>
    </citation>
    <scope>NUCLEOTIDE SEQUENCE</scope>
    <source>
        <strain evidence="3">SSS_KF_BRIS2020</strain>
    </source>
</reference>
<evidence type="ECO:0000259" key="2">
    <source>
        <dbReference type="Pfam" id="PF06916"/>
    </source>
</evidence>
<keyword evidence="1" id="KW-0812">Transmembrane</keyword>
<dbReference type="EMBL" id="WVUK01000058">
    <property type="protein sequence ID" value="KAF7491752.1"/>
    <property type="molecule type" value="Genomic_DNA"/>
</dbReference>
<keyword evidence="1" id="KW-1133">Transmembrane helix</keyword>
<protein>
    <recommendedName>
        <fullName evidence="2">DUF1279 domain-containing protein</fullName>
    </recommendedName>
</protein>
<feature type="domain" description="DUF1279" evidence="2">
    <location>
        <begin position="90"/>
        <end position="175"/>
    </location>
</feature>
<reference evidence="4" key="3">
    <citation type="submission" date="2022-06" db="UniProtKB">
        <authorList>
            <consortium name="EnsemblMetazoa"/>
        </authorList>
    </citation>
    <scope>IDENTIFICATION</scope>
</reference>
<dbReference type="AlphaFoldDB" id="A0A834R9V7"/>
<feature type="transmembrane region" description="Helical" evidence="1">
    <location>
        <begin position="96"/>
        <end position="122"/>
    </location>
</feature>
<evidence type="ECO:0000313" key="4">
    <source>
        <dbReference type="EnsemblMetazoa" id="KAF7491752.1"/>
    </source>
</evidence>
<dbReference type="EnsemblMetazoa" id="SSS_4998s_mrna">
    <property type="protein sequence ID" value="KAF7491752.1"/>
    <property type="gene ID" value="SSS_4998"/>
</dbReference>
<gene>
    <name evidence="3" type="ORF">SSS_4998</name>
</gene>
<dbReference type="GO" id="GO:0005739">
    <property type="term" value="C:mitochondrion"/>
    <property type="evidence" value="ECO:0007669"/>
    <property type="project" value="TreeGrafter"/>
</dbReference>
<dbReference type="Proteomes" id="UP000070412">
    <property type="component" value="Unassembled WGS sequence"/>
</dbReference>
<reference evidence="5" key="1">
    <citation type="journal article" date="2020" name="PLoS Negl. Trop. Dis.">
        <title>High-quality nuclear genome for Sarcoptes scabiei-A critical resource for a neglected parasite.</title>
        <authorList>
            <person name="Korhonen P.K."/>
            <person name="Gasser R.B."/>
            <person name="Ma G."/>
            <person name="Wang T."/>
            <person name="Stroehlein A.J."/>
            <person name="Young N.D."/>
            <person name="Ang C.S."/>
            <person name="Fernando D.D."/>
            <person name="Lu H.C."/>
            <person name="Taylor S."/>
            <person name="Reynolds S.L."/>
            <person name="Mofiz E."/>
            <person name="Najaraj S.H."/>
            <person name="Gowda H."/>
            <person name="Madugundu A."/>
            <person name="Renuse S."/>
            <person name="Holt D."/>
            <person name="Pandey A."/>
            <person name="Papenfuss A.T."/>
            <person name="Fischer K."/>
        </authorList>
    </citation>
    <scope>NUCLEOTIDE SEQUENCE [LARGE SCALE GENOMIC DNA]</scope>
</reference>
<keyword evidence="1" id="KW-0472">Membrane</keyword>
<keyword evidence="5" id="KW-1185">Reference proteome</keyword>